<dbReference type="EMBL" id="ML119658">
    <property type="protein sequence ID" value="RPA84646.1"/>
    <property type="molecule type" value="Genomic_DNA"/>
</dbReference>
<proteinExistence type="predicted"/>
<evidence type="ECO:0000256" key="1">
    <source>
        <dbReference type="SAM" id="Phobius"/>
    </source>
</evidence>
<keyword evidence="1" id="KW-0472">Membrane</keyword>
<feature type="transmembrane region" description="Helical" evidence="1">
    <location>
        <begin position="21"/>
        <end position="44"/>
    </location>
</feature>
<organism evidence="2 3">
    <name type="scientific">Ascobolus immersus RN42</name>
    <dbReference type="NCBI Taxonomy" id="1160509"/>
    <lineage>
        <taxon>Eukaryota</taxon>
        <taxon>Fungi</taxon>
        <taxon>Dikarya</taxon>
        <taxon>Ascomycota</taxon>
        <taxon>Pezizomycotina</taxon>
        <taxon>Pezizomycetes</taxon>
        <taxon>Pezizales</taxon>
        <taxon>Ascobolaceae</taxon>
        <taxon>Ascobolus</taxon>
    </lineage>
</organism>
<evidence type="ECO:0000313" key="3">
    <source>
        <dbReference type="Proteomes" id="UP000275078"/>
    </source>
</evidence>
<evidence type="ECO:0000313" key="2">
    <source>
        <dbReference type="EMBL" id="RPA84646.1"/>
    </source>
</evidence>
<dbReference type="Proteomes" id="UP000275078">
    <property type="component" value="Unassembled WGS sequence"/>
</dbReference>
<keyword evidence="1" id="KW-0812">Transmembrane</keyword>
<name>A0A3N4IGB1_ASCIM</name>
<gene>
    <name evidence="2" type="ORF">BJ508DRAFT_323553</name>
</gene>
<accession>A0A3N4IGB1</accession>
<reference evidence="2 3" key="1">
    <citation type="journal article" date="2018" name="Nat. Ecol. Evol.">
        <title>Pezizomycetes genomes reveal the molecular basis of ectomycorrhizal truffle lifestyle.</title>
        <authorList>
            <person name="Murat C."/>
            <person name="Payen T."/>
            <person name="Noel B."/>
            <person name="Kuo A."/>
            <person name="Morin E."/>
            <person name="Chen J."/>
            <person name="Kohler A."/>
            <person name="Krizsan K."/>
            <person name="Balestrini R."/>
            <person name="Da Silva C."/>
            <person name="Montanini B."/>
            <person name="Hainaut M."/>
            <person name="Levati E."/>
            <person name="Barry K.W."/>
            <person name="Belfiori B."/>
            <person name="Cichocki N."/>
            <person name="Clum A."/>
            <person name="Dockter R.B."/>
            <person name="Fauchery L."/>
            <person name="Guy J."/>
            <person name="Iotti M."/>
            <person name="Le Tacon F."/>
            <person name="Lindquist E.A."/>
            <person name="Lipzen A."/>
            <person name="Malagnac F."/>
            <person name="Mello A."/>
            <person name="Molinier V."/>
            <person name="Miyauchi S."/>
            <person name="Poulain J."/>
            <person name="Riccioni C."/>
            <person name="Rubini A."/>
            <person name="Sitrit Y."/>
            <person name="Splivallo R."/>
            <person name="Traeger S."/>
            <person name="Wang M."/>
            <person name="Zifcakova L."/>
            <person name="Wipf D."/>
            <person name="Zambonelli A."/>
            <person name="Paolocci F."/>
            <person name="Nowrousian M."/>
            <person name="Ottonello S."/>
            <person name="Baldrian P."/>
            <person name="Spatafora J.W."/>
            <person name="Henrissat B."/>
            <person name="Nagy L.G."/>
            <person name="Aury J.M."/>
            <person name="Wincker P."/>
            <person name="Grigoriev I.V."/>
            <person name="Bonfante P."/>
            <person name="Martin F.M."/>
        </authorList>
    </citation>
    <scope>NUCLEOTIDE SEQUENCE [LARGE SCALE GENOMIC DNA]</scope>
    <source>
        <strain evidence="2 3">RN42</strain>
    </source>
</reference>
<protein>
    <submittedName>
        <fullName evidence="2">Uncharacterized protein</fullName>
    </submittedName>
</protein>
<keyword evidence="1" id="KW-1133">Transmembrane helix</keyword>
<dbReference type="AlphaFoldDB" id="A0A3N4IGB1"/>
<keyword evidence="3" id="KW-1185">Reference proteome</keyword>
<sequence>MSYRKASKRAVHDEAGPYTTAAFVLNCFGIRYVIWGHFALLLAFRCPAMYDADLESVDYVIADNDVLRAVKTLERFSYKQETDAKFVLSGCSYDVGQYPFPEVRTLSYCGPDEDPVYPGLPRPLPINLIPASLVKFEFRLRHTKTFNIHLYEDSEWDWPVCHATLPAMLDSTLSLCRTYARQEEDLDSHRIFTEKYYVFEEDYMGLSDEEIRRALLWQHAVRSLTALMFYTFSRHETGLYASYAELPRRKKDVAGNLSGENRELYLQLCIHPDVEEERKAVICRYREDPGVTDEEDAYGDETWEEVFGVIPAVSGYRVQ</sequence>